<proteinExistence type="predicted"/>
<gene>
    <name evidence="1" type="ORF">UABAM_02803</name>
</gene>
<dbReference type="AlphaFoldDB" id="A0A5S9IM54"/>
<protein>
    <submittedName>
        <fullName evidence="1">Uncharacterized protein</fullName>
    </submittedName>
</protein>
<accession>A0A5S9IM54</accession>
<name>A0A5S9IM54_UABAM</name>
<sequence>MKINTIKKTAIIKKEYTPAHCWICNEEIVLQRCHEKQYFAKFHCKKCFSRGFIHASKYKEYITTTYDKGEVKIDSYEAQNFGEIQIAALTECPICLGMSLRVKKCTRKLKQKGKRGRPRRVVGNAYFCNCKECRFTSFVNKGLGRYIYYHNY</sequence>
<organism evidence="1 2">
    <name type="scientific">Uabimicrobium amorphum</name>
    <dbReference type="NCBI Taxonomy" id="2596890"/>
    <lineage>
        <taxon>Bacteria</taxon>
        <taxon>Pseudomonadati</taxon>
        <taxon>Planctomycetota</taxon>
        <taxon>Candidatus Uabimicrobiia</taxon>
        <taxon>Candidatus Uabimicrobiales</taxon>
        <taxon>Candidatus Uabimicrobiaceae</taxon>
        <taxon>Candidatus Uabimicrobium</taxon>
    </lineage>
</organism>
<evidence type="ECO:0000313" key="1">
    <source>
        <dbReference type="EMBL" id="BBM84443.1"/>
    </source>
</evidence>
<keyword evidence="2" id="KW-1185">Reference proteome</keyword>
<dbReference type="KEGG" id="uam:UABAM_02803"/>
<dbReference type="EMBL" id="AP019860">
    <property type="protein sequence ID" value="BBM84443.1"/>
    <property type="molecule type" value="Genomic_DNA"/>
</dbReference>
<reference evidence="1 2" key="1">
    <citation type="submission" date="2019-08" db="EMBL/GenBank/DDBJ databases">
        <title>Complete genome sequence of Candidatus Uab amorphum.</title>
        <authorList>
            <person name="Shiratori T."/>
            <person name="Suzuki S."/>
            <person name="Kakizawa Y."/>
            <person name="Ishida K."/>
        </authorList>
    </citation>
    <scope>NUCLEOTIDE SEQUENCE [LARGE SCALE GENOMIC DNA]</scope>
    <source>
        <strain evidence="1 2">SRT547</strain>
    </source>
</reference>
<evidence type="ECO:0000313" key="2">
    <source>
        <dbReference type="Proteomes" id="UP000326354"/>
    </source>
</evidence>
<dbReference type="Proteomes" id="UP000326354">
    <property type="component" value="Chromosome"/>
</dbReference>
<dbReference type="RefSeq" id="WP_151968599.1">
    <property type="nucleotide sequence ID" value="NZ_AP019860.1"/>
</dbReference>